<proteinExistence type="predicted"/>
<organism evidence="1">
    <name type="scientific">uncultured Sporomusa sp</name>
    <dbReference type="NCBI Taxonomy" id="307249"/>
    <lineage>
        <taxon>Bacteria</taxon>
        <taxon>Bacillati</taxon>
        <taxon>Bacillota</taxon>
        <taxon>Negativicutes</taxon>
        <taxon>Selenomonadales</taxon>
        <taxon>Sporomusaceae</taxon>
        <taxon>Sporomusa</taxon>
        <taxon>environmental samples</taxon>
    </lineage>
</organism>
<dbReference type="EMBL" id="FMJE01000002">
    <property type="protein sequence ID" value="SCM78588.1"/>
    <property type="molecule type" value="Genomic_DNA"/>
</dbReference>
<evidence type="ECO:0008006" key="2">
    <source>
        <dbReference type="Google" id="ProtNLM"/>
    </source>
</evidence>
<sequence>MSGIRTAGDLVARVQMAKGLRIDAAKQYVADKLKISLSDLHDSSVMRDIRNQLNIGETNARPESADAIAAKSRIAQILDIEINSVTRFNKMSKI</sequence>
<dbReference type="AlphaFoldDB" id="A0A212LM49"/>
<evidence type="ECO:0000313" key="1">
    <source>
        <dbReference type="EMBL" id="SCM78588.1"/>
    </source>
</evidence>
<accession>A0A212LM49</accession>
<reference evidence="1" key="1">
    <citation type="submission" date="2016-08" db="EMBL/GenBank/DDBJ databases">
        <authorList>
            <person name="Seilhamer J.J."/>
        </authorList>
    </citation>
    <scope>NUCLEOTIDE SEQUENCE</scope>
    <source>
        <strain evidence="1">86</strain>
    </source>
</reference>
<dbReference type="Pfam" id="PF09505">
    <property type="entry name" value="Dimeth_Pyl"/>
    <property type="match status" value="1"/>
</dbReference>
<dbReference type="InterPro" id="IPR012653">
    <property type="entry name" value="Dimeth_MeTrfase_MtbB"/>
</dbReference>
<dbReference type="GO" id="GO:0015948">
    <property type="term" value="P:methanogenesis"/>
    <property type="evidence" value="ECO:0007669"/>
    <property type="project" value="InterPro"/>
</dbReference>
<gene>
    <name evidence="1" type="ORF">KL86SPO_20129</name>
</gene>
<protein>
    <recommendedName>
        <fullName evidence="2">Dimethylamine methyltransferase</fullName>
    </recommendedName>
</protein>
<dbReference type="GO" id="GO:0008168">
    <property type="term" value="F:methyltransferase activity"/>
    <property type="evidence" value="ECO:0007669"/>
    <property type="project" value="InterPro"/>
</dbReference>
<name>A0A212LM49_9FIRM</name>